<name>A0A3N4P118_9FLAO</name>
<dbReference type="InterPro" id="IPR026444">
    <property type="entry name" value="Secre_tail"/>
</dbReference>
<feature type="chain" id="PRO_5018271401" evidence="2">
    <location>
        <begin position="22"/>
        <end position="114"/>
    </location>
</feature>
<accession>A0A3N4P118</accession>
<feature type="signal peptide" evidence="2">
    <location>
        <begin position="1"/>
        <end position="21"/>
    </location>
</feature>
<comment type="caution">
    <text evidence="4">The sequence shown here is derived from an EMBL/GenBank/DDBJ whole genome shotgun (WGS) entry which is preliminary data.</text>
</comment>
<evidence type="ECO:0000256" key="1">
    <source>
        <dbReference type="ARBA" id="ARBA00022729"/>
    </source>
</evidence>
<dbReference type="Proteomes" id="UP000270856">
    <property type="component" value="Unassembled WGS sequence"/>
</dbReference>
<dbReference type="OrthoDB" id="862563at2"/>
<evidence type="ECO:0000313" key="5">
    <source>
        <dbReference type="Proteomes" id="UP000270856"/>
    </source>
</evidence>
<gene>
    <name evidence="4" type="ORF">EGM88_08500</name>
</gene>
<proteinExistence type="predicted"/>
<evidence type="ECO:0000313" key="4">
    <source>
        <dbReference type="EMBL" id="RPD97519.1"/>
    </source>
</evidence>
<evidence type="ECO:0000259" key="3">
    <source>
        <dbReference type="Pfam" id="PF18962"/>
    </source>
</evidence>
<feature type="domain" description="Secretion system C-terminal sorting" evidence="3">
    <location>
        <begin position="44"/>
        <end position="113"/>
    </location>
</feature>
<dbReference type="NCBIfam" id="TIGR04183">
    <property type="entry name" value="Por_Secre_tail"/>
    <property type="match status" value="1"/>
</dbReference>
<dbReference type="Pfam" id="PF18962">
    <property type="entry name" value="Por_Secre_tail"/>
    <property type="match status" value="1"/>
</dbReference>
<keyword evidence="5" id="KW-1185">Reference proteome</keyword>
<protein>
    <submittedName>
        <fullName evidence="4">T9SS C-terminal target domain-containing protein</fullName>
    </submittedName>
</protein>
<sequence>MKKNYLFIILLLVTVCFYGQSVDDVETIPSNSIERSEEIKGFKIYPNPVVNGKLYIQTFYNTDKKVQLFNILGKEVLNVTLRGKELNIAKFDSGVYIIKVYEKGNTSIRKLVVK</sequence>
<dbReference type="RefSeq" id="WP_123897548.1">
    <property type="nucleotide sequence ID" value="NZ_RPFJ01000010.1"/>
</dbReference>
<reference evidence="4 5" key="1">
    <citation type="submission" date="2018-11" db="EMBL/GenBank/DDBJ databases">
        <title>Aureibaculum marinum gen. nov., sp. nov., a member of the family Flavobacteriaceae isolated from the Bohai Sea.</title>
        <authorList>
            <person name="Ji X."/>
        </authorList>
    </citation>
    <scope>NUCLEOTIDE SEQUENCE [LARGE SCALE GENOMIC DNA]</scope>
    <source>
        <strain evidence="4 5">BH-SD17</strain>
    </source>
</reference>
<evidence type="ECO:0000256" key="2">
    <source>
        <dbReference type="SAM" id="SignalP"/>
    </source>
</evidence>
<dbReference type="EMBL" id="RPFJ01000010">
    <property type="protein sequence ID" value="RPD97519.1"/>
    <property type="molecule type" value="Genomic_DNA"/>
</dbReference>
<organism evidence="4 5">
    <name type="scientific">Aureibaculum marinum</name>
    <dbReference type="NCBI Taxonomy" id="2487930"/>
    <lineage>
        <taxon>Bacteria</taxon>
        <taxon>Pseudomonadati</taxon>
        <taxon>Bacteroidota</taxon>
        <taxon>Flavobacteriia</taxon>
        <taxon>Flavobacteriales</taxon>
        <taxon>Flavobacteriaceae</taxon>
        <taxon>Aureibaculum</taxon>
    </lineage>
</organism>
<keyword evidence="1 2" id="KW-0732">Signal</keyword>
<dbReference type="AlphaFoldDB" id="A0A3N4P118"/>